<feature type="non-terminal residue" evidence="3">
    <location>
        <position position="1"/>
    </location>
</feature>
<evidence type="ECO:0000256" key="2">
    <source>
        <dbReference type="SAM" id="Phobius"/>
    </source>
</evidence>
<dbReference type="Proteomes" id="UP000230423">
    <property type="component" value="Unassembled WGS sequence"/>
</dbReference>
<dbReference type="Gene3D" id="1.20.1070.10">
    <property type="entry name" value="Rhodopsin 7-helix transmembrane proteins"/>
    <property type="match status" value="1"/>
</dbReference>
<dbReference type="SUPFAM" id="SSF81321">
    <property type="entry name" value="Family A G protein-coupled receptor-like"/>
    <property type="match status" value="1"/>
</dbReference>
<keyword evidence="2" id="KW-0812">Transmembrane</keyword>
<keyword evidence="2" id="KW-1133">Transmembrane helix</keyword>
<reference evidence="3 4" key="1">
    <citation type="submission" date="2015-09" db="EMBL/GenBank/DDBJ databases">
        <title>Draft genome of the parasitic nematode Teladorsagia circumcincta isolate WARC Sus (inbred).</title>
        <authorList>
            <person name="Mitreva M."/>
        </authorList>
    </citation>
    <scope>NUCLEOTIDE SEQUENCE [LARGE SCALE GENOMIC DNA]</scope>
    <source>
        <strain evidence="3 4">S</strain>
    </source>
</reference>
<accession>A0A2G9U5J0</accession>
<sequence length="106" mass="11767">AFVVFSASGSFFLPLLVMVVVYVKIFISARQRIRTNRGRSALMRIQNASVEERGDRSRNSKRFSVESAKAGGRVGEKTPLVHTEGTSVVTVVPNSSDYVEHDDCYQ</sequence>
<name>A0A2G9U5J0_TELCI</name>
<proteinExistence type="predicted"/>
<evidence type="ECO:0000256" key="1">
    <source>
        <dbReference type="SAM" id="MobiDB-lite"/>
    </source>
</evidence>
<keyword evidence="4" id="KW-1185">Reference proteome</keyword>
<gene>
    <name evidence="3" type="ORF">TELCIR_12794</name>
</gene>
<feature type="region of interest" description="Disordered" evidence="1">
    <location>
        <begin position="49"/>
        <end position="77"/>
    </location>
</feature>
<organism evidence="3 4">
    <name type="scientific">Teladorsagia circumcincta</name>
    <name type="common">Brown stomach worm</name>
    <name type="synonym">Ostertagia circumcincta</name>
    <dbReference type="NCBI Taxonomy" id="45464"/>
    <lineage>
        <taxon>Eukaryota</taxon>
        <taxon>Metazoa</taxon>
        <taxon>Ecdysozoa</taxon>
        <taxon>Nematoda</taxon>
        <taxon>Chromadorea</taxon>
        <taxon>Rhabditida</taxon>
        <taxon>Rhabditina</taxon>
        <taxon>Rhabditomorpha</taxon>
        <taxon>Strongyloidea</taxon>
        <taxon>Trichostrongylidae</taxon>
        <taxon>Teladorsagia</taxon>
    </lineage>
</organism>
<feature type="transmembrane region" description="Helical" evidence="2">
    <location>
        <begin position="6"/>
        <end position="27"/>
    </location>
</feature>
<evidence type="ECO:0000313" key="3">
    <source>
        <dbReference type="EMBL" id="PIO65529.1"/>
    </source>
</evidence>
<evidence type="ECO:0000313" key="4">
    <source>
        <dbReference type="Proteomes" id="UP000230423"/>
    </source>
</evidence>
<protein>
    <recommendedName>
        <fullName evidence="5">G-protein coupled receptors family 1 profile domain-containing protein</fullName>
    </recommendedName>
</protein>
<evidence type="ECO:0008006" key="5">
    <source>
        <dbReference type="Google" id="ProtNLM"/>
    </source>
</evidence>
<keyword evidence="2" id="KW-0472">Membrane</keyword>
<dbReference type="AlphaFoldDB" id="A0A2G9U5J0"/>
<dbReference type="OrthoDB" id="10010417at2759"/>
<dbReference type="EMBL" id="KZ348936">
    <property type="protein sequence ID" value="PIO65529.1"/>
    <property type="molecule type" value="Genomic_DNA"/>
</dbReference>